<keyword evidence="1" id="KW-0472">Membrane</keyword>
<protein>
    <recommendedName>
        <fullName evidence="2">DUF1468 domain-containing protein</fullName>
    </recommendedName>
</protein>
<sequence>MMAADRLIGTGFVVLGMAMIWSMSQLTFPNLGPGDPGPVILPMGLGIVIAVLGAILALRRPAATVASDGPDGNLETATIVPAEPPILRVVHLVNLVAYAALFERLGFSVSTFLFLAVAIFLLGQRSARGAAIAIGWSLLVTFIVGTGLSTLVGVPLPGVIFG</sequence>
<proteinExistence type="predicted"/>
<feature type="domain" description="DUF1468" evidence="2">
    <location>
        <begin position="7"/>
        <end position="157"/>
    </location>
</feature>
<evidence type="ECO:0000256" key="1">
    <source>
        <dbReference type="SAM" id="Phobius"/>
    </source>
</evidence>
<evidence type="ECO:0000313" key="3">
    <source>
        <dbReference type="EMBL" id="RUT31270.1"/>
    </source>
</evidence>
<keyword evidence="4" id="KW-1185">Reference proteome</keyword>
<feature type="transmembrane region" description="Helical" evidence="1">
    <location>
        <begin position="40"/>
        <end position="58"/>
    </location>
</feature>
<reference evidence="3 4" key="1">
    <citation type="journal article" date="2016" name="Int. J. Syst. Evol. Microbiol.">
        <title>Arsenicitalea aurantiaca gen. nov., sp. nov., a new member of the family Hyphomicrobiaceae, isolated from high-arsenic sediment.</title>
        <authorList>
            <person name="Mu Y."/>
            <person name="Zhou L."/>
            <person name="Zeng X.C."/>
            <person name="Liu L."/>
            <person name="Pan Y."/>
            <person name="Chen X."/>
            <person name="Wang J."/>
            <person name="Li S."/>
            <person name="Li W.J."/>
            <person name="Wang Y."/>
        </authorList>
    </citation>
    <scope>NUCLEOTIDE SEQUENCE [LARGE SCALE GENOMIC DNA]</scope>
    <source>
        <strain evidence="3 4">42-50</strain>
    </source>
</reference>
<dbReference type="EMBL" id="RZNJ01000003">
    <property type="protein sequence ID" value="RUT31270.1"/>
    <property type="molecule type" value="Genomic_DNA"/>
</dbReference>
<feature type="transmembrane region" description="Helical" evidence="1">
    <location>
        <begin position="130"/>
        <end position="154"/>
    </location>
</feature>
<evidence type="ECO:0000259" key="2">
    <source>
        <dbReference type="Pfam" id="PF07331"/>
    </source>
</evidence>
<dbReference type="AlphaFoldDB" id="A0A433XB60"/>
<keyword evidence="1" id="KW-0812">Transmembrane</keyword>
<name>A0A433XB60_9HYPH</name>
<feature type="transmembrane region" description="Helical" evidence="1">
    <location>
        <begin position="105"/>
        <end position="123"/>
    </location>
</feature>
<organism evidence="3 4">
    <name type="scientific">Arsenicitalea aurantiaca</name>
    <dbReference type="NCBI Taxonomy" id="1783274"/>
    <lineage>
        <taxon>Bacteria</taxon>
        <taxon>Pseudomonadati</taxon>
        <taxon>Pseudomonadota</taxon>
        <taxon>Alphaproteobacteria</taxon>
        <taxon>Hyphomicrobiales</taxon>
        <taxon>Devosiaceae</taxon>
        <taxon>Arsenicitalea</taxon>
    </lineage>
</organism>
<feature type="transmembrane region" description="Helical" evidence="1">
    <location>
        <begin position="7"/>
        <end position="28"/>
    </location>
</feature>
<evidence type="ECO:0000313" key="4">
    <source>
        <dbReference type="Proteomes" id="UP000281547"/>
    </source>
</evidence>
<keyword evidence="1" id="KW-1133">Transmembrane helix</keyword>
<dbReference type="InterPro" id="IPR009936">
    <property type="entry name" value="DUF1468"/>
</dbReference>
<accession>A0A433XB60</accession>
<gene>
    <name evidence="3" type="ORF">EMQ25_10445</name>
</gene>
<comment type="caution">
    <text evidence="3">The sequence shown here is derived from an EMBL/GenBank/DDBJ whole genome shotgun (WGS) entry which is preliminary data.</text>
</comment>
<dbReference type="Pfam" id="PF07331">
    <property type="entry name" value="TctB"/>
    <property type="match status" value="1"/>
</dbReference>
<dbReference type="Proteomes" id="UP000281547">
    <property type="component" value="Unassembled WGS sequence"/>
</dbReference>